<proteinExistence type="predicted"/>
<gene>
    <name evidence="1" type="ORF">RxyAA322_18930</name>
</gene>
<organism evidence="1 2">
    <name type="scientific">Rubrobacter xylanophilus</name>
    <dbReference type="NCBI Taxonomy" id="49319"/>
    <lineage>
        <taxon>Bacteria</taxon>
        <taxon>Bacillati</taxon>
        <taxon>Actinomycetota</taxon>
        <taxon>Rubrobacteria</taxon>
        <taxon>Rubrobacterales</taxon>
        <taxon>Rubrobacteraceae</taxon>
        <taxon>Rubrobacter</taxon>
    </lineage>
</organism>
<keyword evidence="2" id="KW-1185">Reference proteome</keyword>
<accession>A0A510HJ70</accession>
<evidence type="ECO:0000313" key="1">
    <source>
        <dbReference type="EMBL" id="BBL80039.1"/>
    </source>
</evidence>
<dbReference type="EMBL" id="AP019791">
    <property type="protein sequence ID" value="BBL80039.1"/>
    <property type="molecule type" value="Genomic_DNA"/>
</dbReference>
<dbReference type="AlphaFoldDB" id="A0A510HJ70"/>
<evidence type="ECO:0000313" key="2">
    <source>
        <dbReference type="Proteomes" id="UP000318065"/>
    </source>
</evidence>
<dbReference type="Proteomes" id="UP000318065">
    <property type="component" value="Chromosome"/>
</dbReference>
<name>A0A510HJ70_9ACTN</name>
<reference evidence="1" key="1">
    <citation type="journal article" date="2019" name="Microbiol. Resour. Announc.">
        <title>Complete Genome Sequence of Rubrobacter xylanophilus Strain AA3-22, Isolated from Arima Onsen in Japan.</title>
        <authorList>
            <person name="Tomariguchi N."/>
            <person name="Miyazaki K."/>
        </authorList>
    </citation>
    <scope>NUCLEOTIDE SEQUENCE [LARGE SCALE GENOMIC DNA]</scope>
    <source>
        <strain evidence="1">AA3-22</strain>
    </source>
</reference>
<protein>
    <submittedName>
        <fullName evidence="1">Uncharacterized protein</fullName>
    </submittedName>
</protein>
<sequence>MALVRVKRGSTCITFAPRRRASITHWKPTGWFSAMLEPMIRMASALARSCWKVVAPPLPNEVPRLGTVEECHMRAWFSICMAPRAVKSFFMR</sequence>